<proteinExistence type="predicted"/>
<keyword evidence="2" id="KW-1185">Reference proteome</keyword>
<dbReference type="EMBL" id="SJPJ01000001">
    <property type="protein sequence ID" value="TWT84689.1"/>
    <property type="molecule type" value="Genomic_DNA"/>
</dbReference>
<dbReference type="Proteomes" id="UP000315010">
    <property type="component" value="Unassembled WGS sequence"/>
</dbReference>
<evidence type="ECO:0000313" key="2">
    <source>
        <dbReference type="Proteomes" id="UP000315010"/>
    </source>
</evidence>
<protein>
    <submittedName>
        <fullName evidence="1">Uncharacterized protein</fullName>
    </submittedName>
</protein>
<sequence>MLQGFSLCSVMITASRNEIVGSPKGVNANIHPYDLGPSCSDQKARNEHGYLNVIAWNRHRLVDHGKPVGEPCDFASCETKFQAATAANINKNPEWSRLNDVPRQVLVSLTSEAPPRKNSWKSNE</sequence>
<dbReference type="AlphaFoldDB" id="A0A5C5ZBC3"/>
<gene>
    <name evidence="1" type="ORF">CA13_61690</name>
</gene>
<reference evidence="1 2" key="1">
    <citation type="submission" date="2019-02" db="EMBL/GenBank/DDBJ databases">
        <title>Deep-cultivation of Planctomycetes and their phenomic and genomic characterization uncovers novel biology.</title>
        <authorList>
            <person name="Wiegand S."/>
            <person name="Jogler M."/>
            <person name="Boedeker C."/>
            <person name="Pinto D."/>
            <person name="Vollmers J."/>
            <person name="Rivas-Marin E."/>
            <person name="Kohn T."/>
            <person name="Peeters S.H."/>
            <person name="Heuer A."/>
            <person name="Rast P."/>
            <person name="Oberbeckmann S."/>
            <person name="Bunk B."/>
            <person name="Jeske O."/>
            <person name="Meyerdierks A."/>
            <person name="Storesund J.E."/>
            <person name="Kallscheuer N."/>
            <person name="Luecker S."/>
            <person name="Lage O.M."/>
            <person name="Pohl T."/>
            <person name="Merkel B.J."/>
            <person name="Hornburger P."/>
            <person name="Mueller R.-W."/>
            <person name="Bruemmer F."/>
            <person name="Labrenz M."/>
            <person name="Spormann A.M."/>
            <person name="Op Den Camp H."/>
            <person name="Overmann J."/>
            <person name="Amann R."/>
            <person name="Jetten M.S.M."/>
            <person name="Mascher T."/>
            <person name="Medema M.H."/>
            <person name="Devos D.P."/>
            <person name="Kaster A.-K."/>
            <person name="Ovreas L."/>
            <person name="Rohde M."/>
            <person name="Galperin M.Y."/>
            <person name="Jogler C."/>
        </authorList>
    </citation>
    <scope>NUCLEOTIDE SEQUENCE [LARGE SCALE GENOMIC DNA]</scope>
    <source>
        <strain evidence="1 2">CA13</strain>
    </source>
</reference>
<evidence type="ECO:0000313" key="1">
    <source>
        <dbReference type="EMBL" id="TWT84689.1"/>
    </source>
</evidence>
<organism evidence="1 2">
    <name type="scientific">Novipirellula herctigrandis</name>
    <dbReference type="NCBI Taxonomy" id="2527986"/>
    <lineage>
        <taxon>Bacteria</taxon>
        <taxon>Pseudomonadati</taxon>
        <taxon>Planctomycetota</taxon>
        <taxon>Planctomycetia</taxon>
        <taxon>Pirellulales</taxon>
        <taxon>Pirellulaceae</taxon>
        <taxon>Novipirellula</taxon>
    </lineage>
</organism>
<comment type="caution">
    <text evidence="1">The sequence shown here is derived from an EMBL/GenBank/DDBJ whole genome shotgun (WGS) entry which is preliminary data.</text>
</comment>
<accession>A0A5C5ZBC3</accession>
<name>A0A5C5ZBC3_9BACT</name>